<evidence type="ECO:0000313" key="2">
    <source>
        <dbReference type="Proteomes" id="UP001644719"/>
    </source>
</evidence>
<reference evidence="1 2" key="1">
    <citation type="journal article" date="2020" name="Cell Host Microbe">
        <title>Functional and Genomic Variation between Human-Derived Isolates of Lachnospiraceae Reveals Inter- and Intra-Species Diversity.</title>
        <authorList>
            <person name="Sorbara M.T."/>
            <person name="Littmann E.R."/>
            <person name="Fontana E."/>
            <person name="Moody T.U."/>
            <person name="Kohout C.E."/>
            <person name="Gjonbalaj M."/>
            <person name="Eaton V."/>
            <person name="Seok R."/>
            <person name="Leiner I.M."/>
            <person name="Pamer E.G."/>
        </authorList>
    </citation>
    <scope>NUCLEOTIDE SEQUENCE [LARGE SCALE GENOMIC DNA]</scope>
    <source>
        <strain evidence="1 2">MSK.17.74</strain>
    </source>
</reference>
<comment type="caution">
    <text evidence="1">The sequence shown here is derived from an EMBL/GenBank/DDBJ whole genome shotgun (WGS) entry which is preliminary data.</text>
</comment>
<dbReference type="EMBL" id="JAAITS010000050">
    <property type="protein sequence ID" value="NSG86774.1"/>
    <property type="molecule type" value="Genomic_DNA"/>
</dbReference>
<name>A0ABX2H9A7_9FIRM</name>
<evidence type="ECO:0008006" key="3">
    <source>
        <dbReference type="Google" id="ProtNLM"/>
    </source>
</evidence>
<keyword evidence="2" id="KW-1185">Reference proteome</keyword>
<dbReference type="Proteomes" id="UP001644719">
    <property type="component" value="Unassembled WGS sequence"/>
</dbReference>
<proteinExistence type="predicted"/>
<evidence type="ECO:0000313" key="1">
    <source>
        <dbReference type="EMBL" id="NSG86774.1"/>
    </source>
</evidence>
<sequence>MKKHIVELIMGCLLLICFYYLSREAAAVSVEMNQKQVIVVDCGHGGCR</sequence>
<organism evidence="1 2">
    <name type="scientific">Blautia faecis</name>
    <dbReference type="NCBI Taxonomy" id="871665"/>
    <lineage>
        <taxon>Bacteria</taxon>
        <taxon>Bacillati</taxon>
        <taxon>Bacillota</taxon>
        <taxon>Clostridia</taxon>
        <taxon>Lachnospirales</taxon>
        <taxon>Lachnospiraceae</taxon>
        <taxon>Blautia</taxon>
    </lineage>
</organism>
<accession>A0ABX2H9A7</accession>
<protein>
    <recommendedName>
        <fullName evidence="3">N-acetylmuramoyl-L-alanine amidase</fullName>
    </recommendedName>
</protein>
<gene>
    <name evidence="1" type="ORF">G5B17_15475</name>
</gene>
<dbReference type="RefSeq" id="WP_173770158.1">
    <property type="nucleotide sequence ID" value="NZ_JAAITS010000050.1"/>
</dbReference>